<dbReference type="EMBL" id="VXIV02002455">
    <property type="protein sequence ID" value="KAF6025478.1"/>
    <property type="molecule type" value="Genomic_DNA"/>
</dbReference>
<dbReference type="GO" id="GO:0008270">
    <property type="term" value="F:zinc ion binding"/>
    <property type="evidence" value="ECO:0007669"/>
    <property type="project" value="UniProtKB-KW"/>
</dbReference>
<evidence type="ECO:0000256" key="3">
    <source>
        <dbReference type="ARBA" id="ARBA00022737"/>
    </source>
</evidence>
<dbReference type="PANTHER" id="PTHR24394:SF44">
    <property type="entry name" value="ZINC FINGER PROTEIN 271-LIKE"/>
    <property type="match status" value="1"/>
</dbReference>
<evidence type="ECO:0000256" key="2">
    <source>
        <dbReference type="ARBA" id="ARBA00022723"/>
    </source>
</evidence>
<dbReference type="Proteomes" id="UP000593567">
    <property type="component" value="Unassembled WGS sequence"/>
</dbReference>
<gene>
    <name evidence="9" type="ORF">EB796_016202</name>
</gene>
<dbReference type="SMART" id="SM00355">
    <property type="entry name" value="ZnF_C2H2"/>
    <property type="match status" value="4"/>
</dbReference>
<comment type="subcellular location">
    <subcellularLocation>
        <location evidence="1">Nucleus</location>
    </subcellularLocation>
</comment>
<dbReference type="Pfam" id="PF00096">
    <property type="entry name" value="zf-C2H2"/>
    <property type="match status" value="1"/>
</dbReference>
<feature type="domain" description="C2H2-type" evidence="8">
    <location>
        <begin position="218"/>
        <end position="245"/>
    </location>
</feature>
<dbReference type="AlphaFoldDB" id="A0A7J7JJC1"/>
<keyword evidence="6" id="KW-0539">Nucleus</keyword>
<evidence type="ECO:0000313" key="9">
    <source>
        <dbReference type="EMBL" id="KAF6025478.1"/>
    </source>
</evidence>
<dbReference type="Pfam" id="PF13465">
    <property type="entry name" value="zf-H2C2_2"/>
    <property type="match status" value="1"/>
</dbReference>
<keyword evidence="3" id="KW-0677">Repeat</keyword>
<feature type="domain" description="C2H2-type" evidence="8">
    <location>
        <begin position="246"/>
        <end position="270"/>
    </location>
</feature>
<comment type="caution">
    <text evidence="9">The sequence shown here is derived from an EMBL/GenBank/DDBJ whole genome shotgun (WGS) entry which is preliminary data.</text>
</comment>
<dbReference type="InterPro" id="IPR036236">
    <property type="entry name" value="Znf_C2H2_sf"/>
</dbReference>
<dbReference type="PROSITE" id="PS50157">
    <property type="entry name" value="ZINC_FINGER_C2H2_2"/>
    <property type="match status" value="3"/>
</dbReference>
<evidence type="ECO:0000256" key="1">
    <source>
        <dbReference type="ARBA" id="ARBA00004123"/>
    </source>
</evidence>
<organism evidence="9 10">
    <name type="scientific">Bugula neritina</name>
    <name type="common">Brown bryozoan</name>
    <name type="synonym">Sertularia neritina</name>
    <dbReference type="NCBI Taxonomy" id="10212"/>
    <lineage>
        <taxon>Eukaryota</taxon>
        <taxon>Metazoa</taxon>
        <taxon>Spiralia</taxon>
        <taxon>Lophotrochozoa</taxon>
        <taxon>Bryozoa</taxon>
        <taxon>Gymnolaemata</taxon>
        <taxon>Cheilostomatida</taxon>
        <taxon>Flustrina</taxon>
        <taxon>Buguloidea</taxon>
        <taxon>Bugulidae</taxon>
        <taxon>Bugula</taxon>
    </lineage>
</organism>
<dbReference type="OrthoDB" id="3437960at2759"/>
<keyword evidence="2" id="KW-0479">Metal-binding</keyword>
<reference evidence="9" key="1">
    <citation type="submission" date="2020-06" db="EMBL/GenBank/DDBJ databases">
        <title>Draft genome of Bugula neritina, a colonial animal packing powerful symbionts and potential medicines.</title>
        <authorList>
            <person name="Rayko M."/>
        </authorList>
    </citation>
    <scope>NUCLEOTIDE SEQUENCE [LARGE SCALE GENOMIC DNA]</scope>
    <source>
        <strain evidence="9">Kwan_BN1</strain>
    </source>
</reference>
<protein>
    <recommendedName>
        <fullName evidence="8">C2H2-type domain-containing protein</fullName>
    </recommendedName>
</protein>
<dbReference type="PROSITE" id="PS00028">
    <property type="entry name" value="ZINC_FINGER_C2H2_1"/>
    <property type="match status" value="3"/>
</dbReference>
<evidence type="ECO:0000259" key="8">
    <source>
        <dbReference type="PROSITE" id="PS50157"/>
    </source>
</evidence>
<sequence>MMTQQPDECALPLDLSVKTNHLQEVEDCKPNLPIHLHQSGCQDNLQALDLRIHQSKKNTAAYSDIAPTFKTYWQFEDPREFSFYDYNSLKPKDGFVNIYQNSDALPDYETQFLVPKQLANRTNGRQDRISASGNEPGIISAPQPQAQNSLISKQCPESTKTYTCEMCSKSYKQVRDYRAHVATHENGKIYTCDICFLQLRSPTEYLHHLQDHQQKGLDVCVYCKKYFRDKCTLFTHMRTHTGEKPYQCDVCGKRFRQSGTCRRHRKIHEL</sequence>
<evidence type="ECO:0000256" key="6">
    <source>
        <dbReference type="ARBA" id="ARBA00023242"/>
    </source>
</evidence>
<keyword evidence="4 7" id="KW-0863">Zinc-finger</keyword>
<dbReference type="GO" id="GO:0000981">
    <property type="term" value="F:DNA-binding transcription factor activity, RNA polymerase II-specific"/>
    <property type="evidence" value="ECO:0007669"/>
    <property type="project" value="TreeGrafter"/>
</dbReference>
<evidence type="ECO:0000256" key="4">
    <source>
        <dbReference type="ARBA" id="ARBA00022771"/>
    </source>
</evidence>
<feature type="domain" description="C2H2-type" evidence="8">
    <location>
        <begin position="162"/>
        <end position="189"/>
    </location>
</feature>
<dbReference type="InterPro" id="IPR013087">
    <property type="entry name" value="Znf_C2H2_type"/>
</dbReference>
<dbReference type="PANTHER" id="PTHR24394">
    <property type="entry name" value="ZINC FINGER PROTEIN"/>
    <property type="match status" value="1"/>
</dbReference>
<dbReference type="Gene3D" id="3.30.160.60">
    <property type="entry name" value="Classic Zinc Finger"/>
    <property type="match status" value="3"/>
</dbReference>
<evidence type="ECO:0000256" key="5">
    <source>
        <dbReference type="ARBA" id="ARBA00022833"/>
    </source>
</evidence>
<evidence type="ECO:0000313" key="10">
    <source>
        <dbReference type="Proteomes" id="UP000593567"/>
    </source>
</evidence>
<accession>A0A7J7JJC1</accession>
<proteinExistence type="predicted"/>
<keyword evidence="5" id="KW-0862">Zinc</keyword>
<keyword evidence="10" id="KW-1185">Reference proteome</keyword>
<name>A0A7J7JJC1_BUGNE</name>
<dbReference type="SUPFAM" id="SSF57667">
    <property type="entry name" value="beta-beta-alpha zinc fingers"/>
    <property type="match status" value="2"/>
</dbReference>
<dbReference type="FunFam" id="3.30.160.60:FF:000557">
    <property type="entry name" value="zinc finger and SCAN domain-containing protein 29"/>
    <property type="match status" value="1"/>
</dbReference>
<evidence type="ECO:0000256" key="7">
    <source>
        <dbReference type="PROSITE-ProRule" id="PRU00042"/>
    </source>
</evidence>
<dbReference type="GO" id="GO:0005634">
    <property type="term" value="C:nucleus"/>
    <property type="evidence" value="ECO:0007669"/>
    <property type="project" value="UniProtKB-SubCell"/>
</dbReference>